<evidence type="ECO:0000256" key="2">
    <source>
        <dbReference type="ARBA" id="ARBA00012438"/>
    </source>
</evidence>
<dbReference type="NCBIfam" id="TIGR00229">
    <property type="entry name" value="sensory_box"/>
    <property type="match status" value="2"/>
</dbReference>
<dbReference type="InterPro" id="IPR003661">
    <property type="entry name" value="HisK_dim/P_dom"/>
</dbReference>
<dbReference type="PANTHER" id="PTHR44757">
    <property type="entry name" value="DIGUANYLATE CYCLASE DGCP"/>
    <property type="match status" value="1"/>
</dbReference>
<evidence type="ECO:0000256" key="1">
    <source>
        <dbReference type="ARBA" id="ARBA00000085"/>
    </source>
</evidence>
<comment type="catalytic activity">
    <reaction evidence="1">
        <text>ATP + protein L-histidine = ADP + protein N-phospho-L-histidine.</text>
        <dbReference type="EC" id="2.7.13.3"/>
    </reaction>
</comment>
<dbReference type="Proteomes" id="UP000233387">
    <property type="component" value="Unassembled WGS sequence"/>
</dbReference>
<dbReference type="SUPFAM" id="SSF47384">
    <property type="entry name" value="Homodimeric domain of signal transducing histidine kinase"/>
    <property type="match status" value="1"/>
</dbReference>
<gene>
    <name evidence="4" type="ORF">Rain11_2303</name>
</gene>
<reference evidence="4 5" key="1">
    <citation type="submission" date="2017-06" db="EMBL/GenBank/DDBJ databases">
        <title>Raineya orbicola gen. nov., sp. nov. a slightly thermophilic bacterium of the phylum Bacteroidetes and the description of Raineyaceae fam. nov.</title>
        <authorList>
            <person name="Albuquerque L."/>
            <person name="Polonia A.R.M."/>
            <person name="Barroso C."/>
            <person name="Froufe H.J.C."/>
            <person name="Lage O."/>
            <person name="Lobo-Da-Cunha A."/>
            <person name="Egas C."/>
            <person name="Da Costa M.S."/>
        </authorList>
    </citation>
    <scope>NUCLEOTIDE SEQUENCE [LARGE SCALE GENOMIC DNA]</scope>
    <source>
        <strain evidence="4 5">SPSPC-11</strain>
    </source>
</reference>
<feature type="domain" description="PAC" evidence="3">
    <location>
        <begin position="200"/>
        <end position="252"/>
    </location>
</feature>
<evidence type="ECO:0000313" key="5">
    <source>
        <dbReference type="Proteomes" id="UP000233387"/>
    </source>
</evidence>
<dbReference type="InterPro" id="IPR052155">
    <property type="entry name" value="Biofilm_reg_signaling"/>
</dbReference>
<dbReference type="Gene3D" id="1.10.287.130">
    <property type="match status" value="1"/>
</dbReference>
<dbReference type="CDD" id="cd00082">
    <property type="entry name" value="HisKA"/>
    <property type="match status" value="1"/>
</dbReference>
<dbReference type="AlphaFoldDB" id="A0A2N3I8B6"/>
<dbReference type="SUPFAM" id="SSF55785">
    <property type="entry name" value="PYP-like sensor domain (PAS domain)"/>
    <property type="match status" value="2"/>
</dbReference>
<dbReference type="EC" id="2.7.13.3" evidence="2"/>
<dbReference type="InterPro" id="IPR036097">
    <property type="entry name" value="HisK_dim/P_sf"/>
</dbReference>
<protein>
    <recommendedName>
        <fullName evidence="2">histidine kinase</fullName>
        <ecNumber evidence="2">2.7.13.3</ecNumber>
    </recommendedName>
</protein>
<dbReference type="OrthoDB" id="9124519at2"/>
<dbReference type="InterPro" id="IPR035965">
    <property type="entry name" value="PAS-like_dom_sf"/>
</dbReference>
<dbReference type="InterPro" id="IPR000014">
    <property type="entry name" value="PAS"/>
</dbReference>
<proteinExistence type="predicted"/>
<dbReference type="PANTHER" id="PTHR44757:SF2">
    <property type="entry name" value="BIOFILM ARCHITECTURE MAINTENANCE PROTEIN MBAA"/>
    <property type="match status" value="1"/>
</dbReference>
<dbReference type="Pfam" id="PF13426">
    <property type="entry name" value="PAS_9"/>
    <property type="match status" value="2"/>
</dbReference>
<comment type="caution">
    <text evidence="4">The sequence shown here is derived from an EMBL/GenBank/DDBJ whole genome shotgun (WGS) entry which is preliminary data.</text>
</comment>
<dbReference type="CDD" id="cd00130">
    <property type="entry name" value="PAS"/>
    <property type="match status" value="1"/>
</dbReference>
<sequence length="310" mass="35964">MNENLLWSATQYSRLINQVLDNLQDAFCVISQEGNILKYNQTFKNFFAKETNLTNIHSISQFLSDNLYEAFKLCLESSQTQNGEYFCTKSQKWLEYTLYPFELGIVILMKDITERKLQSDKIKQSEFFLKAILDSTSDSNFLLDRQGNILCFNKAAAENIARHYGKEIKVGQNMLAEYSLPNTSEALKQNFISALQGQMAETERLLSFPNGEQVWVHLRVFPVFNENNEVWAIALNYTNIHEIKIQYEKLAEIARLQSHYIRRPLSSILGLINILNTDGISTDNQEIIERLKESAEELDKIIHEIVYKTY</sequence>
<dbReference type="Pfam" id="PF00512">
    <property type="entry name" value="HisKA"/>
    <property type="match status" value="1"/>
</dbReference>
<evidence type="ECO:0000313" key="4">
    <source>
        <dbReference type="EMBL" id="PKQ66582.1"/>
    </source>
</evidence>
<name>A0A2N3I8B6_9BACT</name>
<keyword evidence="5" id="KW-1185">Reference proteome</keyword>
<dbReference type="InterPro" id="IPR000700">
    <property type="entry name" value="PAS-assoc_C"/>
</dbReference>
<accession>A0A2N3I8B6</accession>
<dbReference type="RefSeq" id="WP_101359567.1">
    <property type="nucleotide sequence ID" value="NZ_NKXO01000044.1"/>
</dbReference>
<dbReference type="SMART" id="SM00091">
    <property type="entry name" value="PAS"/>
    <property type="match status" value="2"/>
</dbReference>
<dbReference type="Gene3D" id="3.30.450.20">
    <property type="entry name" value="PAS domain"/>
    <property type="match status" value="2"/>
</dbReference>
<evidence type="ECO:0000259" key="3">
    <source>
        <dbReference type="PROSITE" id="PS50113"/>
    </source>
</evidence>
<dbReference type="GO" id="GO:0000155">
    <property type="term" value="F:phosphorelay sensor kinase activity"/>
    <property type="evidence" value="ECO:0007669"/>
    <property type="project" value="InterPro"/>
</dbReference>
<organism evidence="4 5">
    <name type="scientific">Raineya orbicola</name>
    <dbReference type="NCBI Taxonomy" id="2016530"/>
    <lineage>
        <taxon>Bacteria</taxon>
        <taxon>Pseudomonadati</taxon>
        <taxon>Bacteroidota</taxon>
        <taxon>Cytophagia</taxon>
        <taxon>Cytophagales</taxon>
        <taxon>Raineyaceae</taxon>
        <taxon>Raineya</taxon>
    </lineage>
</organism>
<dbReference type="PROSITE" id="PS50113">
    <property type="entry name" value="PAC"/>
    <property type="match status" value="1"/>
</dbReference>
<dbReference type="EMBL" id="NKXO01000044">
    <property type="protein sequence ID" value="PKQ66582.1"/>
    <property type="molecule type" value="Genomic_DNA"/>
</dbReference>